<sequence>MRPKRPTSITLNKKKRWADKGQAPAETIVVPHPVLRTTRCSDAHAFREFGFPPVDSSDEAEIMLGCMNEKLIDSLKSKEAAAMRRIMYTNHCMMVVMEHEVLRDLERFEKRAVEKDHDKKKTVAAVQSLLNKTTSTSKKKYGEINQLHKEVDQLRKKLEIAGDEAIEENKMSVEYQSSLHMYGVESLKVAINMTKEWLVDNHLEINSDEFDTYLKKGHATDVAAQKAKVTDHWEVGFQLDGSLDN</sequence>
<evidence type="ECO:0000313" key="2">
    <source>
        <dbReference type="Proteomes" id="UP001604336"/>
    </source>
</evidence>
<dbReference type="AlphaFoldDB" id="A0ABD1Q344"/>
<evidence type="ECO:0000313" key="1">
    <source>
        <dbReference type="EMBL" id="KAL2470566.1"/>
    </source>
</evidence>
<protein>
    <submittedName>
        <fullName evidence="1">Uncharacterized protein</fullName>
    </submittedName>
</protein>
<name>A0ABD1Q344_9LAMI</name>
<gene>
    <name evidence="1" type="ORF">Adt_38702</name>
</gene>
<keyword evidence="2" id="KW-1185">Reference proteome</keyword>
<dbReference type="EMBL" id="JBFOLK010000012">
    <property type="protein sequence ID" value="KAL2470566.1"/>
    <property type="molecule type" value="Genomic_DNA"/>
</dbReference>
<comment type="caution">
    <text evidence="1">The sequence shown here is derived from an EMBL/GenBank/DDBJ whole genome shotgun (WGS) entry which is preliminary data.</text>
</comment>
<proteinExistence type="predicted"/>
<organism evidence="1 2">
    <name type="scientific">Abeliophyllum distichum</name>
    <dbReference type="NCBI Taxonomy" id="126358"/>
    <lineage>
        <taxon>Eukaryota</taxon>
        <taxon>Viridiplantae</taxon>
        <taxon>Streptophyta</taxon>
        <taxon>Embryophyta</taxon>
        <taxon>Tracheophyta</taxon>
        <taxon>Spermatophyta</taxon>
        <taxon>Magnoliopsida</taxon>
        <taxon>eudicotyledons</taxon>
        <taxon>Gunneridae</taxon>
        <taxon>Pentapetalae</taxon>
        <taxon>asterids</taxon>
        <taxon>lamiids</taxon>
        <taxon>Lamiales</taxon>
        <taxon>Oleaceae</taxon>
        <taxon>Forsythieae</taxon>
        <taxon>Abeliophyllum</taxon>
    </lineage>
</organism>
<accession>A0ABD1Q344</accession>
<reference evidence="2" key="1">
    <citation type="submission" date="2024-07" db="EMBL/GenBank/DDBJ databases">
        <title>Two chromosome-level genome assemblies of Korean endemic species Abeliophyllum distichum and Forsythia ovata (Oleaceae).</title>
        <authorList>
            <person name="Jang H."/>
        </authorList>
    </citation>
    <scope>NUCLEOTIDE SEQUENCE [LARGE SCALE GENOMIC DNA]</scope>
</reference>
<dbReference type="Proteomes" id="UP001604336">
    <property type="component" value="Unassembled WGS sequence"/>
</dbReference>